<dbReference type="NCBIfam" id="TIGR00278">
    <property type="entry name" value="membrane protein insertion efficiency factor YidD"/>
    <property type="match status" value="1"/>
</dbReference>
<organism evidence="1 2">
    <name type="scientific">Draconibacterium halophilum</name>
    <dbReference type="NCBI Taxonomy" id="2706887"/>
    <lineage>
        <taxon>Bacteria</taxon>
        <taxon>Pseudomonadati</taxon>
        <taxon>Bacteroidota</taxon>
        <taxon>Bacteroidia</taxon>
        <taxon>Marinilabiliales</taxon>
        <taxon>Prolixibacteraceae</taxon>
        <taxon>Draconibacterium</taxon>
    </lineage>
</organism>
<dbReference type="PANTHER" id="PTHR33383:SF1">
    <property type="entry name" value="MEMBRANE PROTEIN INSERTION EFFICIENCY FACTOR-RELATED"/>
    <property type="match status" value="1"/>
</dbReference>
<protein>
    <submittedName>
        <fullName evidence="1">Membrane protein insertion efficiency factor YidD</fullName>
    </submittedName>
</protein>
<keyword evidence="2" id="KW-1185">Reference proteome</keyword>
<evidence type="ECO:0000313" key="1">
    <source>
        <dbReference type="EMBL" id="QIA06817.1"/>
    </source>
</evidence>
<dbReference type="AlphaFoldDB" id="A0A6C0R9L1"/>
<accession>A0A6C0R9L1</accession>
<dbReference type="EMBL" id="CP048409">
    <property type="protein sequence ID" value="QIA06817.1"/>
    <property type="molecule type" value="Genomic_DNA"/>
</dbReference>
<proteinExistence type="predicted"/>
<name>A0A6C0R9L1_9BACT</name>
<dbReference type="InterPro" id="IPR002696">
    <property type="entry name" value="Membr_insert_effic_factor_YidD"/>
</dbReference>
<dbReference type="Pfam" id="PF01809">
    <property type="entry name" value="YidD"/>
    <property type="match status" value="1"/>
</dbReference>
<reference evidence="1 2" key="1">
    <citation type="submission" date="2020-02" db="EMBL/GenBank/DDBJ databases">
        <title>Genome sequencing for Draconibacterium sp. strain M1.</title>
        <authorList>
            <person name="Park S.-J."/>
        </authorList>
    </citation>
    <scope>NUCLEOTIDE SEQUENCE [LARGE SCALE GENOMIC DNA]</scope>
    <source>
        <strain evidence="1 2">M1</strain>
    </source>
</reference>
<evidence type="ECO:0000313" key="2">
    <source>
        <dbReference type="Proteomes" id="UP000474630"/>
    </source>
</evidence>
<dbReference type="Proteomes" id="UP000474630">
    <property type="component" value="Chromosome"/>
</dbReference>
<dbReference type="PANTHER" id="PTHR33383">
    <property type="entry name" value="MEMBRANE PROTEIN INSERTION EFFICIENCY FACTOR-RELATED"/>
    <property type="match status" value="1"/>
</dbReference>
<dbReference type="SMART" id="SM01234">
    <property type="entry name" value="Haemolytic"/>
    <property type="match status" value="1"/>
</dbReference>
<dbReference type="KEGG" id="drc:G0Q07_03300"/>
<sequence>MQNQYQKANRTFFLLLVFVLVSLGAYSQQIDLKSDLLLIDSVVKQQMPVTGHRPYIYKNQPKTFRNTNPVSLIYGGSLYVYQNMFSQHLSASCLFNPTCSDFSKQAVENYGLIKGTLLSFDRLSRCNRIAATDLDPGTIDPHVHRFHDAIKKYK</sequence>
<gene>
    <name evidence="1" type="ORF">G0Q07_03300</name>
</gene>
<dbReference type="RefSeq" id="WP_163344747.1">
    <property type="nucleotide sequence ID" value="NZ_CP048409.1"/>
</dbReference>